<sequence>MAREIKPTPTLVGKEAEAFWDKIENYDAYLKEKGIKFDIKKIEADANYLKSIFKPNGRNGEK</sequence>
<comment type="caution">
    <text evidence="1">The sequence shown here is derived from an EMBL/GenBank/DDBJ whole genome shotgun (WGS) entry which is preliminary data.</text>
</comment>
<evidence type="ECO:0000313" key="2">
    <source>
        <dbReference type="Proteomes" id="UP000681610"/>
    </source>
</evidence>
<evidence type="ECO:0008006" key="3">
    <source>
        <dbReference type="Google" id="ProtNLM"/>
    </source>
</evidence>
<keyword evidence="2" id="KW-1185">Reference proteome</keyword>
<gene>
    <name evidence="1" type="ORF">J4N46_02215</name>
</gene>
<evidence type="ECO:0000313" key="1">
    <source>
        <dbReference type="EMBL" id="MBO1883260.1"/>
    </source>
</evidence>
<dbReference type="RefSeq" id="WP_208057979.1">
    <property type="nucleotide sequence ID" value="NZ_JAGDYP010000001.1"/>
</dbReference>
<accession>A0ABS3PVA5</accession>
<reference evidence="1 2" key="1">
    <citation type="submission" date="2021-03" db="EMBL/GenBank/DDBJ databases">
        <title>Isolation and description of Capnocytophaga bilenii sp. nov., a novel Capnocytophaga species, isolated from a gingivitis subject.</title>
        <authorList>
            <person name="Antezack A."/>
            <person name="Monnet-Corti V."/>
            <person name="La Scola B."/>
        </authorList>
    </citation>
    <scope>NUCLEOTIDE SEQUENCE [LARGE SCALE GENOMIC DNA]</scope>
    <source>
        <strain evidence="1 2">Marseille-Q4570</strain>
    </source>
</reference>
<dbReference type="Proteomes" id="UP000681610">
    <property type="component" value="Unassembled WGS sequence"/>
</dbReference>
<protein>
    <recommendedName>
        <fullName evidence="3">Phage protein</fullName>
    </recommendedName>
</protein>
<proteinExistence type="predicted"/>
<organism evidence="1 2">
    <name type="scientific">Capnocytophaga bilenii</name>
    <dbReference type="NCBI Taxonomy" id="2819369"/>
    <lineage>
        <taxon>Bacteria</taxon>
        <taxon>Pseudomonadati</taxon>
        <taxon>Bacteroidota</taxon>
        <taxon>Flavobacteriia</taxon>
        <taxon>Flavobacteriales</taxon>
        <taxon>Flavobacteriaceae</taxon>
        <taxon>Capnocytophaga</taxon>
    </lineage>
</organism>
<dbReference type="EMBL" id="JAGDYP010000001">
    <property type="protein sequence ID" value="MBO1883260.1"/>
    <property type="molecule type" value="Genomic_DNA"/>
</dbReference>
<name>A0ABS3PVA5_9FLAO</name>